<accession>A0A2G5CMW1</accession>
<dbReference type="SMART" id="SM00473">
    <property type="entry name" value="PAN_AP"/>
    <property type="match status" value="1"/>
</dbReference>
<proteinExistence type="predicted"/>
<dbReference type="CDD" id="cd00028">
    <property type="entry name" value="B_lectin"/>
    <property type="match status" value="1"/>
</dbReference>
<sequence>MVALYSLMIYFFILTVFSQSIIIVVAYNLTASQSIIDGQTMISQGGTFELGFFSPSNTKNRYLGIWYKKIPVQTVVWVANRDLPLNDTSGVLKLGSTGNLVIVNQGESFFWSSSNSSVASAEPVLEFLESGNLVLRDMRSVDSGSYLWQSFDYPGDTLLPGMKLGWNFKTGMNRYLSSWENFDDPTRGSFTYGMDLTGYLESYIRNGSNKYYRSGSWNGLRFAGAPDLKPNPIFTYEVVHNADEIYYMYQLVNKSIILRLVLTQTSTEGHLQRFTWVERTNSWVFLVSIPRDRCDDYAICGAYSTCDATNVAVCQCLKGFKPKSPQDWTGTDWSEGCEREESVNCTKGEGFIKFTGLRPPETTGSWVNASMNLEECRVKCLNNCSCMAYANSDVRGGGNGCIMWFTDLIDIRQLNDAGQDIYIRMAASELDSKANSRMKERVIIIVCTSFAIGVIVFCLGSWYIWKKRSSKGMALSSS</sequence>
<feature type="transmembrane region" description="Helical" evidence="4">
    <location>
        <begin position="442"/>
        <end position="465"/>
    </location>
</feature>
<dbReference type="PROSITE" id="PS50927">
    <property type="entry name" value="BULB_LECTIN"/>
    <property type="match status" value="1"/>
</dbReference>
<dbReference type="Pfam" id="PF08276">
    <property type="entry name" value="PAN_2"/>
    <property type="match status" value="1"/>
</dbReference>
<reference evidence="7 8" key="1">
    <citation type="submission" date="2017-09" db="EMBL/GenBank/DDBJ databases">
        <title>WGS assembly of Aquilegia coerulea Goldsmith.</title>
        <authorList>
            <person name="Hodges S."/>
            <person name="Kramer E."/>
            <person name="Nordborg M."/>
            <person name="Tomkins J."/>
            <person name="Borevitz J."/>
            <person name="Derieg N."/>
            <person name="Yan J."/>
            <person name="Mihaltcheva S."/>
            <person name="Hayes R.D."/>
            <person name="Rokhsar D."/>
        </authorList>
    </citation>
    <scope>NUCLEOTIDE SEQUENCE [LARGE SCALE GENOMIC DNA]</scope>
    <source>
        <strain evidence="8">cv. Goldsmith</strain>
    </source>
</reference>
<dbReference type="InterPro" id="IPR003609">
    <property type="entry name" value="Pan_app"/>
</dbReference>
<dbReference type="OrthoDB" id="1910371at2759"/>
<dbReference type="InterPro" id="IPR000858">
    <property type="entry name" value="S_locus_glycoprot_dom"/>
</dbReference>
<dbReference type="Gene3D" id="2.90.10.10">
    <property type="entry name" value="Bulb-type lectin domain"/>
    <property type="match status" value="1"/>
</dbReference>
<keyword evidence="4" id="KW-0812">Transmembrane</keyword>
<dbReference type="InterPro" id="IPR036426">
    <property type="entry name" value="Bulb-type_lectin_dom_sf"/>
</dbReference>
<dbReference type="PROSITE" id="PS50948">
    <property type="entry name" value="PAN"/>
    <property type="match status" value="1"/>
</dbReference>
<protein>
    <submittedName>
        <fullName evidence="7">Uncharacterized protein</fullName>
    </submittedName>
</protein>
<keyword evidence="2" id="KW-0732">Signal</keyword>
<dbReference type="PIRSF" id="PIRSF002686">
    <property type="entry name" value="SLG"/>
    <property type="match status" value="1"/>
</dbReference>
<name>A0A2G5CMW1_AQUCA</name>
<dbReference type="Proteomes" id="UP000230069">
    <property type="component" value="Unassembled WGS sequence"/>
</dbReference>
<dbReference type="InterPro" id="IPR035446">
    <property type="entry name" value="SLSG/EP1"/>
</dbReference>
<keyword evidence="3" id="KW-1015">Disulfide bond</keyword>
<evidence type="ECO:0000256" key="4">
    <source>
        <dbReference type="SAM" id="Phobius"/>
    </source>
</evidence>
<evidence type="ECO:0000256" key="2">
    <source>
        <dbReference type="ARBA" id="ARBA00022729"/>
    </source>
</evidence>
<evidence type="ECO:0000313" key="8">
    <source>
        <dbReference type="Proteomes" id="UP000230069"/>
    </source>
</evidence>
<gene>
    <name evidence="7" type="ORF">AQUCO_04400067v1</name>
</gene>
<organism evidence="7 8">
    <name type="scientific">Aquilegia coerulea</name>
    <name type="common">Rocky mountain columbine</name>
    <dbReference type="NCBI Taxonomy" id="218851"/>
    <lineage>
        <taxon>Eukaryota</taxon>
        <taxon>Viridiplantae</taxon>
        <taxon>Streptophyta</taxon>
        <taxon>Embryophyta</taxon>
        <taxon>Tracheophyta</taxon>
        <taxon>Spermatophyta</taxon>
        <taxon>Magnoliopsida</taxon>
        <taxon>Ranunculales</taxon>
        <taxon>Ranunculaceae</taxon>
        <taxon>Thalictroideae</taxon>
        <taxon>Aquilegia</taxon>
    </lineage>
</organism>
<keyword evidence="4" id="KW-1133">Transmembrane helix</keyword>
<evidence type="ECO:0000313" key="7">
    <source>
        <dbReference type="EMBL" id="PIA32616.1"/>
    </source>
</evidence>
<dbReference type="GO" id="GO:0048544">
    <property type="term" value="P:recognition of pollen"/>
    <property type="evidence" value="ECO:0007669"/>
    <property type="project" value="InterPro"/>
</dbReference>
<evidence type="ECO:0000256" key="1">
    <source>
        <dbReference type="ARBA" id="ARBA00003061"/>
    </source>
</evidence>
<evidence type="ECO:0000259" key="6">
    <source>
        <dbReference type="PROSITE" id="PS50948"/>
    </source>
</evidence>
<dbReference type="FunFam" id="2.90.10.10:FF:000004">
    <property type="entry name" value="G-type lectin S-receptor-like serine/threonine-protein kinase"/>
    <property type="match status" value="1"/>
</dbReference>
<keyword evidence="4" id="KW-0472">Membrane</keyword>
<feature type="domain" description="Bulb-type lectin" evidence="5">
    <location>
        <begin position="26"/>
        <end position="148"/>
    </location>
</feature>
<evidence type="ECO:0000256" key="3">
    <source>
        <dbReference type="ARBA" id="ARBA00023157"/>
    </source>
</evidence>
<dbReference type="InParanoid" id="A0A2G5CMW1"/>
<dbReference type="EMBL" id="KZ305061">
    <property type="protein sequence ID" value="PIA32616.1"/>
    <property type="molecule type" value="Genomic_DNA"/>
</dbReference>
<dbReference type="Pfam" id="PF00954">
    <property type="entry name" value="S_locus_glycop"/>
    <property type="match status" value="1"/>
</dbReference>
<feature type="transmembrane region" description="Helical" evidence="4">
    <location>
        <begin position="7"/>
        <end position="29"/>
    </location>
</feature>
<dbReference type="STRING" id="218851.A0A2G5CMW1"/>
<feature type="domain" description="Apple" evidence="6">
    <location>
        <begin position="345"/>
        <end position="426"/>
    </location>
</feature>
<dbReference type="PANTHER" id="PTHR32444:SF234">
    <property type="entry name" value="RECEPTOR-LIKE SERINE_THREONINE-PROTEIN KINASE"/>
    <property type="match status" value="1"/>
</dbReference>
<dbReference type="SMART" id="SM00108">
    <property type="entry name" value="B_lectin"/>
    <property type="match status" value="1"/>
</dbReference>
<dbReference type="AlphaFoldDB" id="A0A2G5CMW1"/>
<dbReference type="InterPro" id="IPR001480">
    <property type="entry name" value="Bulb-type_lectin_dom"/>
</dbReference>
<dbReference type="CDD" id="cd01098">
    <property type="entry name" value="PAN_AP_plant"/>
    <property type="match status" value="1"/>
</dbReference>
<dbReference type="SUPFAM" id="SSF51110">
    <property type="entry name" value="alpha-D-mannose-specific plant lectins"/>
    <property type="match status" value="1"/>
</dbReference>
<keyword evidence="8" id="KW-1185">Reference proteome</keyword>
<evidence type="ECO:0000259" key="5">
    <source>
        <dbReference type="PROSITE" id="PS50927"/>
    </source>
</evidence>
<dbReference type="PANTHER" id="PTHR32444">
    <property type="entry name" value="BULB-TYPE LECTIN DOMAIN-CONTAINING PROTEIN"/>
    <property type="match status" value="1"/>
</dbReference>
<comment type="function">
    <text evidence="1">Involved in sporophytic self-incompatibility system (the inability of flowering plants to achieve self-fertilization).</text>
</comment>
<dbReference type="Pfam" id="PF01453">
    <property type="entry name" value="B_lectin"/>
    <property type="match status" value="1"/>
</dbReference>